<evidence type="ECO:0000256" key="10">
    <source>
        <dbReference type="SAM" id="MobiDB-lite"/>
    </source>
</evidence>
<evidence type="ECO:0000256" key="3">
    <source>
        <dbReference type="ARBA" id="ARBA00022679"/>
    </source>
</evidence>
<dbReference type="RefSeq" id="XP_013758213.1">
    <property type="nucleotide sequence ID" value="XM_013902759.1"/>
</dbReference>
<sequence length="599" mass="67289">MFSSLWCCLGAKPPSSKWLGSSSYDSSWEEGEDDPPTIPPQYKASIYTYVNARYPEERFKSRTYNIRWGKRSAYKVHWSKKVGEGSYGAVYMATHMPSGEKVVVKTMKPEKANTKRLKMEIMNLKLVSDGPNIIRFLDLVRDKKRDLAMIVFEYIKQPLPCAKLYARMKPDESVWYLYALLRALHFTHALGIMHLDVKPTNTLYNPKTRELKLIDWGFAAFYWAGVKLARWPGTRYTKSPELFLHYKYYDYATDVWSFGCIMGALLFNRYPFFPCPKDDDKIEWNKNQMVSIVSILGVDDYVRFLKKYSKYMSYTHIFPLRLFQRAGCSRSRLDLAALAPRGGRPAVSDAAIDLLNRIFVYDPELRITARDALLHPYFDAVRSPEDDAMLRSIDTATAPPPDDPALCPPPPDATVSPHNPLPLSDPQRFALSSSDSASATNADDDDQDGNNSCDARHHHRPDPAAGTAPHRPSSASAERVLHNPHLHPPRASSSSSPDAAPARLSSASSFSPAPAHHPRRTGHKGKRTRRKVLATYGHSGAGSSIAMPAGGDSTPADREEDVGLSSPARQTSASVEYEYHSTYEYQYQYDGETSQQPTS</sequence>
<dbReference type="AlphaFoldDB" id="A0A0L0DAD3"/>
<keyword evidence="5 12" id="KW-0418">Kinase</keyword>
<evidence type="ECO:0000256" key="5">
    <source>
        <dbReference type="ARBA" id="ARBA00022777"/>
    </source>
</evidence>
<dbReference type="Pfam" id="PF00069">
    <property type="entry name" value="Pkinase"/>
    <property type="match status" value="1"/>
</dbReference>
<name>A0A0L0DAD3_THETB</name>
<protein>
    <recommendedName>
        <fullName evidence="1">non-specific serine/threonine protein kinase</fullName>
        <ecNumber evidence="1">2.7.11.1</ecNumber>
    </recommendedName>
</protein>
<dbReference type="EMBL" id="GL349453">
    <property type="protein sequence ID" value="KNC49195.1"/>
    <property type="molecule type" value="Genomic_DNA"/>
</dbReference>
<dbReference type="GO" id="GO:0005956">
    <property type="term" value="C:protein kinase CK2 complex"/>
    <property type="evidence" value="ECO:0007669"/>
    <property type="project" value="TreeGrafter"/>
</dbReference>
<evidence type="ECO:0000256" key="8">
    <source>
        <dbReference type="ARBA" id="ARBA00048679"/>
    </source>
</evidence>
<dbReference type="PROSITE" id="PS00107">
    <property type="entry name" value="PROTEIN_KINASE_ATP"/>
    <property type="match status" value="1"/>
</dbReference>
<dbReference type="GO" id="GO:0004674">
    <property type="term" value="F:protein serine/threonine kinase activity"/>
    <property type="evidence" value="ECO:0007669"/>
    <property type="project" value="UniProtKB-KW"/>
</dbReference>
<dbReference type="eggNOG" id="KOG0668">
    <property type="taxonomic scope" value="Eukaryota"/>
</dbReference>
<dbReference type="Gene3D" id="3.30.200.20">
    <property type="entry name" value="Phosphorylase Kinase, domain 1"/>
    <property type="match status" value="1"/>
</dbReference>
<comment type="catalytic activity">
    <reaction evidence="8">
        <text>L-seryl-[protein] + ATP = O-phospho-L-seryl-[protein] + ADP + H(+)</text>
        <dbReference type="Rhea" id="RHEA:17989"/>
        <dbReference type="Rhea" id="RHEA-COMP:9863"/>
        <dbReference type="Rhea" id="RHEA-COMP:11604"/>
        <dbReference type="ChEBI" id="CHEBI:15378"/>
        <dbReference type="ChEBI" id="CHEBI:29999"/>
        <dbReference type="ChEBI" id="CHEBI:30616"/>
        <dbReference type="ChEBI" id="CHEBI:83421"/>
        <dbReference type="ChEBI" id="CHEBI:456216"/>
        <dbReference type="EC" id="2.7.11.1"/>
    </reaction>
</comment>
<dbReference type="GeneID" id="25564643"/>
<dbReference type="GO" id="GO:0005634">
    <property type="term" value="C:nucleus"/>
    <property type="evidence" value="ECO:0007669"/>
    <property type="project" value="TreeGrafter"/>
</dbReference>
<dbReference type="EC" id="2.7.11.1" evidence="1"/>
<dbReference type="GO" id="GO:0051726">
    <property type="term" value="P:regulation of cell cycle"/>
    <property type="evidence" value="ECO:0007669"/>
    <property type="project" value="TreeGrafter"/>
</dbReference>
<feature type="compositionally biased region" description="Pro residues" evidence="10">
    <location>
        <begin position="398"/>
        <end position="412"/>
    </location>
</feature>
<dbReference type="Proteomes" id="UP000054408">
    <property type="component" value="Unassembled WGS sequence"/>
</dbReference>
<evidence type="ECO:0000256" key="9">
    <source>
        <dbReference type="PROSITE-ProRule" id="PRU10141"/>
    </source>
</evidence>
<dbReference type="PANTHER" id="PTHR24054:SF0">
    <property type="entry name" value="CASEIN KINASE II SUBUNIT ALPHA"/>
    <property type="match status" value="1"/>
</dbReference>
<feature type="binding site" evidence="9">
    <location>
        <position position="105"/>
    </location>
    <ligand>
        <name>ATP</name>
        <dbReference type="ChEBI" id="CHEBI:30616"/>
    </ligand>
</feature>
<dbReference type="GO" id="GO:0005829">
    <property type="term" value="C:cytosol"/>
    <property type="evidence" value="ECO:0007669"/>
    <property type="project" value="TreeGrafter"/>
</dbReference>
<dbReference type="InterPro" id="IPR000719">
    <property type="entry name" value="Prot_kinase_dom"/>
</dbReference>
<dbReference type="InterPro" id="IPR008271">
    <property type="entry name" value="Ser/Thr_kinase_AS"/>
</dbReference>
<evidence type="ECO:0000256" key="1">
    <source>
        <dbReference type="ARBA" id="ARBA00012513"/>
    </source>
</evidence>
<feature type="compositionally biased region" description="Low complexity" evidence="10">
    <location>
        <begin position="430"/>
        <end position="441"/>
    </location>
</feature>
<evidence type="ECO:0000256" key="4">
    <source>
        <dbReference type="ARBA" id="ARBA00022741"/>
    </source>
</evidence>
<comment type="catalytic activity">
    <reaction evidence="7">
        <text>L-threonyl-[protein] + ATP = O-phospho-L-threonyl-[protein] + ADP + H(+)</text>
        <dbReference type="Rhea" id="RHEA:46608"/>
        <dbReference type="Rhea" id="RHEA-COMP:11060"/>
        <dbReference type="Rhea" id="RHEA-COMP:11605"/>
        <dbReference type="ChEBI" id="CHEBI:15378"/>
        <dbReference type="ChEBI" id="CHEBI:30013"/>
        <dbReference type="ChEBI" id="CHEBI:30616"/>
        <dbReference type="ChEBI" id="CHEBI:61977"/>
        <dbReference type="ChEBI" id="CHEBI:456216"/>
        <dbReference type="EC" id="2.7.11.1"/>
    </reaction>
</comment>
<evidence type="ECO:0000259" key="11">
    <source>
        <dbReference type="PROSITE" id="PS50011"/>
    </source>
</evidence>
<proteinExistence type="predicted"/>
<gene>
    <name evidence="12" type="ORF">AMSG_05176</name>
</gene>
<reference evidence="12 13" key="1">
    <citation type="submission" date="2010-05" db="EMBL/GenBank/DDBJ databases">
        <title>The Genome Sequence of Thecamonas trahens ATCC 50062.</title>
        <authorList>
            <consortium name="The Broad Institute Genome Sequencing Platform"/>
            <person name="Russ C."/>
            <person name="Cuomo C."/>
            <person name="Shea T."/>
            <person name="Young S.K."/>
            <person name="Zeng Q."/>
            <person name="Koehrsen M."/>
            <person name="Haas B."/>
            <person name="Borodovsky M."/>
            <person name="Guigo R."/>
            <person name="Alvarado L."/>
            <person name="Berlin A."/>
            <person name="Bochicchio J."/>
            <person name="Borenstein D."/>
            <person name="Chapman S."/>
            <person name="Chen Z."/>
            <person name="Freedman E."/>
            <person name="Gellesch M."/>
            <person name="Goldberg J."/>
            <person name="Griggs A."/>
            <person name="Gujja S."/>
            <person name="Heilman E."/>
            <person name="Heiman D."/>
            <person name="Hepburn T."/>
            <person name="Howarth C."/>
            <person name="Jen D."/>
            <person name="Larson L."/>
            <person name="Mehta T."/>
            <person name="Park D."/>
            <person name="Pearson M."/>
            <person name="Roberts A."/>
            <person name="Saif S."/>
            <person name="Shenoy N."/>
            <person name="Sisk P."/>
            <person name="Stolte C."/>
            <person name="Sykes S."/>
            <person name="Thomson T."/>
            <person name="Walk T."/>
            <person name="White J."/>
            <person name="Yandava C."/>
            <person name="Burger G."/>
            <person name="Gray M.W."/>
            <person name="Holland P.W.H."/>
            <person name="King N."/>
            <person name="Lang F.B.F."/>
            <person name="Roger A.J."/>
            <person name="Ruiz-Trillo I."/>
            <person name="Lander E."/>
            <person name="Nusbaum C."/>
        </authorList>
    </citation>
    <scope>NUCLEOTIDE SEQUENCE [LARGE SCALE GENOMIC DNA]</scope>
    <source>
        <strain evidence="12 13">ATCC 50062</strain>
    </source>
</reference>
<dbReference type="STRING" id="461836.A0A0L0DAD3"/>
<feature type="region of interest" description="Disordered" evidence="10">
    <location>
        <begin position="393"/>
        <end position="577"/>
    </location>
</feature>
<feature type="compositionally biased region" description="Low complexity" evidence="10">
    <location>
        <begin position="489"/>
        <end position="514"/>
    </location>
</feature>
<dbReference type="InterPro" id="IPR011009">
    <property type="entry name" value="Kinase-like_dom_sf"/>
</dbReference>
<feature type="domain" description="Protein kinase" evidence="11">
    <location>
        <begin position="76"/>
        <end position="378"/>
    </location>
</feature>
<dbReference type="Gene3D" id="1.10.510.10">
    <property type="entry name" value="Transferase(Phosphotransferase) domain 1"/>
    <property type="match status" value="1"/>
</dbReference>
<keyword evidence="6 9" id="KW-0067">ATP-binding</keyword>
<evidence type="ECO:0000313" key="12">
    <source>
        <dbReference type="EMBL" id="KNC49195.1"/>
    </source>
</evidence>
<dbReference type="FunFam" id="3.30.200.20:FF:000088">
    <property type="entry name" value="Casein kinase II subunit alpha"/>
    <property type="match status" value="1"/>
</dbReference>
<dbReference type="SMART" id="SM00220">
    <property type="entry name" value="S_TKc"/>
    <property type="match status" value="1"/>
</dbReference>
<dbReference type="InterPro" id="IPR017441">
    <property type="entry name" value="Protein_kinase_ATP_BS"/>
</dbReference>
<dbReference type="GO" id="GO:0005524">
    <property type="term" value="F:ATP binding"/>
    <property type="evidence" value="ECO:0007669"/>
    <property type="project" value="UniProtKB-UniRule"/>
</dbReference>
<dbReference type="OrthoDB" id="20524at2759"/>
<organism evidence="12 13">
    <name type="scientific">Thecamonas trahens ATCC 50062</name>
    <dbReference type="NCBI Taxonomy" id="461836"/>
    <lineage>
        <taxon>Eukaryota</taxon>
        <taxon>Apusozoa</taxon>
        <taxon>Apusomonadida</taxon>
        <taxon>Apusomonadidae</taxon>
        <taxon>Thecamonas</taxon>
    </lineage>
</organism>
<evidence type="ECO:0000313" key="13">
    <source>
        <dbReference type="Proteomes" id="UP000054408"/>
    </source>
</evidence>
<dbReference type="InterPro" id="IPR045216">
    <property type="entry name" value="CK2_alpha"/>
</dbReference>
<dbReference type="PROSITE" id="PS50011">
    <property type="entry name" value="PROTEIN_KINASE_DOM"/>
    <property type="match status" value="1"/>
</dbReference>
<dbReference type="PROSITE" id="PS00108">
    <property type="entry name" value="PROTEIN_KINASE_ST"/>
    <property type="match status" value="1"/>
</dbReference>
<keyword evidence="3" id="KW-0808">Transferase</keyword>
<dbReference type="SUPFAM" id="SSF56112">
    <property type="entry name" value="Protein kinase-like (PK-like)"/>
    <property type="match status" value="1"/>
</dbReference>
<evidence type="ECO:0000256" key="2">
    <source>
        <dbReference type="ARBA" id="ARBA00022527"/>
    </source>
</evidence>
<evidence type="ECO:0000256" key="7">
    <source>
        <dbReference type="ARBA" id="ARBA00047899"/>
    </source>
</evidence>
<feature type="compositionally biased region" description="Basic residues" evidence="10">
    <location>
        <begin position="516"/>
        <end position="532"/>
    </location>
</feature>
<keyword evidence="13" id="KW-1185">Reference proteome</keyword>
<dbReference type="OMA" id="SPGWINK"/>
<evidence type="ECO:0000256" key="6">
    <source>
        <dbReference type="ARBA" id="ARBA00022840"/>
    </source>
</evidence>
<keyword evidence="2" id="KW-0723">Serine/threonine-protein kinase</keyword>
<keyword evidence="4 9" id="KW-0547">Nucleotide-binding</keyword>
<accession>A0A0L0DAD3</accession>
<dbReference type="PANTHER" id="PTHR24054">
    <property type="entry name" value="CASEIN KINASE II SUBUNIT ALPHA"/>
    <property type="match status" value="1"/>
</dbReference>